<accession>A0A9Q0FGQ2</accession>
<proteinExistence type="predicted"/>
<organism evidence="1 2">
    <name type="scientific">Turnera subulata</name>
    <dbReference type="NCBI Taxonomy" id="218843"/>
    <lineage>
        <taxon>Eukaryota</taxon>
        <taxon>Viridiplantae</taxon>
        <taxon>Streptophyta</taxon>
        <taxon>Embryophyta</taxon>
        <taxon>Tracheophyta</taxon>
        <taxon>Spermatophyta</taxon>
        <taxon>Magnoliopsida</taxon>
        <taxon>eudicotyledons</taxon>
        <taxon>Gunneridae</taxon>
        <taxon>Pentapetalae</taxon>
        <taxon>rosids</taxon>
        <taxon>fabids</taxon>
        <taxon>Malpighiales</taxon>
        <taxon>Passifloraceae</taxon>
        <taxon>Turnera</taxon>
    </lineage>
</organism>
<gene>
    <name evidence="1" type="ORF">Tsubulata_045900</name>
</gene>
<keyword evidence="2" id="KW-1185">Reference proteome</keyword>
<dbReference type="AlphaFoldDB" id="A0A9Q0FGQ2"/>
<dbReference type="OrthoDB" id="1743416at2759"/>
<protein>
    <submittedName>
        <fullName evidence="1">Uncharacterized protein</fullName>
    </submittedName>
</protein>
<feature type="non-terminal residue" evidence="1">
    <location>
        <position position="1"/>
    </location>
</feature>
<dbReference type="EMBL" id="JAKUCV010005466">
    <property type="protein sequence ID" value="KAJ4831027.1"/>
    <property type="molecule type" value="Genomic_DNA"/>
</dbReference>
<evidence type="ECO:0000313" key="1">
    <source>
        <dbReference type="EMBL" id="KAJ4831027.1"/>
    </source>
</evidence>
<reference evidence="1" key="1">
    <citation type="submission" date="2022-02" db="EMBL/GenBank/DDBJ databases">
        <authorList>
            <person name="Henning P.M."/>
            <person name="McCubbin A.G."/>
            <person name="Shore J.S."/>
        </authorList>
    </citation>
    <scope>NUCLEOTIDE SEQUENCE</scope>
    <source>
        <strain evidence="1">F60SS</strain>
        <tissue evidence="1">Leaves</tissue>
    </source>
</reference>
<evidence type="ECO:0000313" key="2">
    <source>
        <dbReference type="Proteomes" id="UP001141552"/>
    </source>
</evidence>
<name>A0A9Q0FGQ2_9ROSI</name>
<reference evidence="1" key="2">
    <citation type="journal article" date="2023" name="Plants (Basel)">
        <title>Annotation of the Turnera subulata (Passifloraceae) Draft Genome Reveals the S-Locus Evolved after the Divergence of Turneroideae from Passifloroideae in a Stepwise Manner.</title>
        <authorList>
            <person name="Henning P.M."/>
            <person name="Roalson E.H."/>
            <person name="Mir W."/>
            <person name="McCubbin A.G."/>
            <person name="Shore J.S."/>
        </authorList>
    </citation>
    <scope>NUCLEOTIDE SEQUENCE</scope>
    <source>
        <strain evidence="1">F60SS</strain>
    </source>
</reference>
<comment type="caution">
    <text evidence="1">The sequence shown here is derived from an EMBL/GenBank/DDBJ whole genome shotgun (WGS) entry which is preliminary data.</text>
</comment>
<dbReference type="Proteomes" id="UP001141552">
    <property type="component" value="Unassembled WGS sequence"/>
</dbReference>
<sequence length="89" mass="10317">LFEEKSGSRYLTQFCFNDDTVIHYISAASRLKIIKEHVVGMSGTIFLRLSEHRVNCKNNMVVTNLILQPQPVMCRNVTHRSTIYQKKCD</sequence>